<feature type="domain" description="FAD dependent oxidoreductase" evidence="1">
    <location>
        <begin position="4"/>
        <end position="245"/>
    </location>
</feature>
<evidence type="ECO:0000259" key="1">
    <source>
        <dbReference type="Pfam" id="PF01266"/>
    </source>
</evidence>
<gene>
    <name evidence="2" type="ORF">EJP82_21860</name>
</gene>
<dbReference type="Gene3D" id="3.50.50.60">
    <property type="entry name" value="FAD/NAD(P)-binding domain"/>
    <property type="match status" value="1"/>
</dbReference>
<dbReference type="RefSeq" id="WP_127194185.1">
    <property type="nucleotide sequence ID" value="NZ_RZNY01000024.1"/>
</dbReference>
<dbReference type="PANTHER" id="PTHR42720">
    <property type="entry name" value="GLYCEROL-3-PHOSPHATE DEHYDROGENASE"/>
    <property type="match status" value="1"/>
</dbReference>
<dbReference type="EMBL" id="RZNY01000024">
    <property type="protein sequence ID" value="RUT42879.1"/>
    <property type="molecule type" value="Genomic_DNA"/>
</dbReference>
<dbReference type="InterPro" id="IPR052745">
    <property type="entry name" value="G3P_Oxidase/Oxidoreductase"/>
</dbReference>
<dbReference type="SUPFAM" id="SSF51905">
    <property type="entry name" value="FAD/NAD(P)-binding domain"/>
    <property type="match status" value="1"/>
</dbReference>
<reference evidence="2 3" key="1">
    <citation type="submission" date="2018-12" db="EMBL/GenBank/DDBJ databases">
        <authorList>
            <person name="Sun L."/>
            <person name="Chen Z."/>
        </authorList>
    </citation>
    <scope>NUCLEOTIDE SEQUENCE [LARGE SCALE GENOMIC DNA]</scope>
    <source>
        <strain evidence="2 3">DSM 15890</strain>
    </source>
</reference>
<keyword evidence="3" id="KW-1185">Reference proteome</keyword>
<dbReference type="AlphaFoldDB" id="A0A3S1DQ17"/>
<accession>A0A3S1DQ17</accession>
<name>A0A3S1DQ17_9BACL</name>
<dbReference type="PANTHER" id="PTHR42720:SF1">
    <property type="entry name" value="GLYCEROL 3-PHOSPHATE OXIDASE"/>
    <property type="match status" value="1"/>
</dbReference>
<evidence type="ECO:0000313" key="2">
    <source>
        <dbReference type="EMBL" id="RUT42879.1"/>
    </source>
</evidence>
<comment type="caution">
    <text evidence="2">The sequence shown here is derived from an EMBL/GenBank/DDBJ whole genome shotgun (WGS) entry which is preliminary data.</text>
</comment>
<sequence>MNYDYVIFGAGIYGLYAAHLLAKRDLKVAVIEIDDKPLQRASYINQARVHNGYHYPRSVSTATKSAHYYERFVRDFSFAINDRFKKIYAISANDSLTNAEQFLNFCNYVDIPAIEINSRAYFNPGAVEATFETLEYSYDANLIRNWYIEELGKCSNVEIHFNKVVDKVSESNNQFILNFSDGTINNASNILNATYASINQILRKFDYELFTTKYEICEVIMTEVTNNIKDVGITVMDGPFFSLMPFGESGYHSLTSVGHTPHESSFNALPEFSCQKYNNECTPKQLSNCNFCSAKPGSAWSRMHQLAKKYLIPEIQVTQKHSLYAVKALISASELDDSRPTVIKEFSESPRFLSVFSGKFNTIYDLEEVL</sequence>
<dbReference type="InterPro" id="IPR036188">
    <property type="entry name" value="FAD/NAD-bd_sf"/>
</dbReference>
<organism evidence="2 3">
    <name type="scientific">Paenibacillus anaericanus</name>
    <dbReference type="NCBI Taxonomy" id="170367"/>
    <lineage>
        <taxon>Bacteria</taxon>
        <taxon>Bacillati</taxon>
        <taxon>Bacillota</taxon>
        <taxon>Bacilli</taxon>
        <taxon>Bacillales</taxon>
        <taxon>Paenibacillaceae</taxon>
        <taxon>Paenibacillus</taxon>
    </lineage>
</organism>
<protein>
    <submittedName>
        <fullName evidence="2">FAD-binding oxidoreductase</fullName>
    </submittedName>
</protein>
<dbReference type="InterPro" id="IPR006076">
    <property type="entry name" value="FAD-dep_OxRdtase"/>
</dbReference>
<dbReference type="Proteomes" id="UP000279446">
    <property type="component" value="Unassembled WGS sequence"/>
</dbReference>
<dbReference type="Gene3D" id="3.30.9.10">
    <property type="entry name" value="D-Amino Acid Oxidase, subunit A, domain 2"/>
    <property type="match status" value="1"/>
</dbReference>
<proteinExistence type="predicted"/>
<evidence type="ECO:0000313" key="3">
    <source>
        <dbReference type="Proteomes" id="UP000279446"/>
    </source>
</evidence>
<dbReference type="OrthoDB" id="9801699at2"/>
<dbReference type="Pfam" id="PF01266">
    <property type="entry name" value="DAO"/>
    <property type="match status" value="1"/>
</dbReference>